<proteinExistence type="predicted"/>
<keyword evidence="1" id="KW-0732">Signal</keyword>
<accession>A0A6A6KAN7</accession>
<dbReference type="EMBL" id="JAAGAX010000017">
    <property type="protein sequence ID" value="KAF2285892.1"/>
    <property type="molecule type" value="Genomic_DNA"/>
</dbReference>
<dbReference type="InterPro" id="IPR000858">
    <property type="entry name" value="S_locus_glycoprot_dom"/>
</dbReference>
<evidence type="ECO:0000259" key="4">
    <source>
        <dbReference type="PROSITE" id="PS50927"/>
    </source>
</evidence>
<dbReference type="PROSITE" id="PS50927">
    <property type="entry name" value="BULB_LECTIN"/>
    <property type="match status" value="1"/>
</dbReference>
<dbReference type="SMART" id="SM00108">
    <property type="entry name" value="B_lectin"/>
    <property type="match status" value="1"/>
</dbReference>
<sequence length="354" mass="40561">MKPNNCNPFLSKGDDNIHDDYQELLFQSQEEFDFVDKNCKVFGRPETLEIVYYWTKARADKGAMVPQAVTVDASMELFSFISIYLLVFLFKMSTALDTITPSQSMSDGKTLISQDGSFELGFFSAGISKNRYLGIWYKNIPVRTIVWVANRSSPINDSSGLLMIDISGNLLILSGNKTVVWSSESSKEAQSPILQLLDSGNLVLRDEKESDPGIYLWQSFDYPSDTLLPGMKLGVNLKTGLDRRLTSWKSWDDPSPGDFFWKIQIHNNPESTMWKGSRIFFRTGPWNGITYSGTPQLKPNPIFYFNFVHNEDEVYYTFGLKKKSIISRLVMNQTNNRRDRYTWDEAAQSWSLYT</sequence>
<evidence type="ECO:0000256" key="1">
    <source>
        <dbReference type="ARBA" id="ARBA00022729"/>
    </source>
</evidence>
<keyword evidence="3" id="KW-0325">Glycoprotein</keyword>
<dbReference type="Pfam" id="PF01453">
    <property type="entry name" value="B_lectin"/>
    <property type="match status" value="1"/>
</dbReference>
<dbReference type="PANTHER" id="PTHR32444:SF234">
    <property type="entry name" value="RECEPTOR-LIKE SERINE_THREONINE-PROTEIN KINASE"/>
    <property type="match status" value="1"/>
</dbReference>
<dbReference type="Gene3D" id="2.90.10.10">
    <property type="entry name" value="Bulb-type lectin domain"/>
    <property type="match status" value="1"/>
</dbReference>
<organism evidence="5 6">
    <name type="scientific">Hevea brasiliensis</name>
    <name type="common">Para rubber tree</name>
    <name type="synonym">Siphonia brasiliensis</name>
    <dbReference type="NCBI Taxonomy" id="3981"/>
    <lineage>
        <taxon>Eukaryota</taxon>
        <taxon>Viridiplantae</taxon>
        <taxon>Streptophyta</taxon>
        <taxon>Embryophyta</taxon>
        <taxon>Tracheophyta</taxon>
        <taxon>Spermatophyta</taxon>
        <taxon>Magnoliopsida</taxon>
        <taxon>eudicotyledons</taxon>
        <taxon>Gunneridae</taxon>
        <taxon>Pentapetalae</taxon>
        <taxon>rosids</taxon>
        <taxon>fabids</taxon>
        <taxon>Malpighiales</taxon>
        <taxon>Euphorbiaceae</taxon>
        <taxon>Crotonoideae</taxon>
        <taxon>Micrandreae</taxon>
        <taxon>Hevea</taxon>
    </lineage>
</organism>
<evidence type="ECO:0000313" key="5">
    <source>
        <dbReference type="EMBL" id="KAF2285892.1"/>
    </source>
</evidence>
<dbReference type="FunFam" id="2.90.10.10:FF:000001">
    <property type="entry name" value="G-type lectin S-receptor-like serine/threonine-protein kinase"/>
    <property type="match status" value="1"/>
</dbReference>
<protein>
    <recommendedName>
        <fullName evidence="4">Bulb-type lectin domain-containing protein</fullName>
    </recommendedName>
</protein>
<dbReference type="Pfam" id="PF00954">
    <property type="entry name" value="S_locus_glycop"/>
    <property type="match status" value="1"/>
</dbReference>
<comment type="caution">
    <text evidence="5">The sequence shown here is derived from an EMBL/GenBank/DDBJ whole genome shotgun (WGS) entry which is preliminary data.</text>
</comment>
<dbReference type="InterPro" id="IPR036426">
    <property type="entry name" value="Bulb-type_lectin_dom_sf"/>
</dbReference>
<evidence type="ECO:0000313" key="6">
    <source>
        <dbReference type="Proteomes" id="UP000467840"/>
    </source>
</evidence>
<dbReference type="CDD" id="cd00028">
    <property type="entry name" value="B_lectin"/>
    <property type="match status" value="1"/>
</dbReference>
<keyword evidence="2" id="KW-1015">Disulfide bond</keyword>
<dbReference type="SUPFAM" id="SSF51110">
    <property type="entry name" value="alpha-D-mannose-specific plant lectins"/>
    <property type="match status" value="1"/>
</dbReference>
<keyword evidence="6" id="KW-1185">Reference proteome</keyword>
<reference evidence="5 6" key="1">
    <citation type="journal article" date="2020" name="Mol. Plant">
        <title>The Chromosome-Based Rubber Tree Genome Provides New Insights into Spurge Genome Evolution and Rubber Biosynthesis.</title>
        <authorList>
            <person name="Liu J."/>
            <person name="Shi C."/>
            <person name="Shi C.C."/>
            <person name="Li W."/>
            <person name="Zhang Q.J."/>
            <person name="Zhang Y."/>
            <person name="Li K."/>
            <person name="Lu H.F."/>
            <person name="Shi C."/>
            <person name="Zhu S.T."/>
            <person name="Xiao Z.Y."/>
            <person name="Nan H."/>
            <person name="Yue Y."/>
            <person name="Zhu X.G."/>
            <person name="Wu Y."/>
            <person name="Hong X.N."/>
            <person name="Fan G.Y."/>
            <person name="Tong Y."/>
            <person name="Zhang D."/>
            <person name="Mao C.L."/>
            <person name="Liu Y.L."/>
            <person name="Hao S.J."/>
            <person name="Liu W.Q."/>
            <person name="Lv M.Q."/>
            <person name="Zhang H.B."/>
            <person name="Liu Y."/>
            <person name="Hu-Tang G.R."/>
            <person name="Wang J.P."/>
            <person name="Wang J.H."/>
            <person name="Sun Y.H."/>
            <person name="Ni S.B."/>
            <person name="Chen W.B."/>
            <person name="Zhang X.C."/>
            <person name="Jiao Y.N."/>
            <person name="Eichler E.E."/>
            <person name="Li G.H."/>
            <person name="Liu X."/>
            <person name="Gao L.Z."/>
        </authorList>
    </citation>
    <scope>NUCLEOTIDE SEQUENCE [LARGE SCALE GENOMIC DNA]</scope>
    <source>
        <strain evidence="6">cv. GT1</strain>
        <tissue evidence="5">Leaf</tissue>
    </source>
</reference>
<evidence type="ECO:0000256" key="3">
    <source>
        <dbReference type="ARBA" id="ARBA00023180"/>
    </source>
</evidence>
<dbReference type="PANTHER" id="PTHR32444">
    <property type="entry name" value="BULB-TYPE LECTIN DOMAIN-CONTAINING PROTEIN"/>
    <property type="match status" value="1"/>
</dbReference>
<name>A0A6A6KAN7_HEVBR</name>
<dbReference type="InterPro" id="IPR001480">
    <property type="entry name" value="Bulb-type_lectin_dom"/>
</dbReference>
<dbReference type="Proteomes" id="UP000467840">
    <property type="component" value="Chromosome 3"/>
</dbReference>
<dbReference type="GO" id="GO:0048544">
    <property type="term" value="P:recognition of pollen"/>
    <property type="evidence" value="ECO:0007669"/>
    <property type="project" value="InterPro"/>
</dbReference>
<evidence type="ECO:0000256" key="2">
    <source>
        <dbReference type="ARBA" id="ARBA00023157"/>
    </source>
</evidence>
<feature type="domain" description="Bulb-type lectin" evidence="4">
    <location>
        <begin position="96"/>
        <end position="217"/>
    </location>
</feature>
<gene>
    <name evidence="5" type="ORF">GH714_008731</name>
</gene>
<dbReference type="AlphaFoldDB" id="A0A6A6KAN7"/>